<keyword evidence="3 4" id="KW-0238">DNA-binding</keyword>
<dbReference type="EMBL" id="LM997413">
    <property type="protein sequence ID" value="CEA01739.1"/>
    <property type="molecule type" value="Genomic_DNA"/>
</dbReference>
<comment type="function">
    <text evidence="4">Binds to DNA and alters its conformation. May be involved in regulation of gene expression, nucleoid organization and DNA protection.</text>
</comment>
<feature type="region of interest" description="Disordered" evidence="5">
    <location>
        <begin position="1"/>
        <end position="25"/>
    </location>
</feature>
<sequence length="108" mass="11847">MMKGGMAGLMKQAQQMQEKMQKMQEELANAEVTGQSGAGLVSVVMTGRHDVRRVNIDDSLMGEDKEVLEDLIAAAFNDAVRKLEQQNQEKMAGLTAGMNLPDGFKMPF</sequence>
<accession>A0A078M661</accession>
<name>A0A078M661_9PSED</name>
<evidence type="ECO:0000313" key="6">
    <source>
        <dbReference type="EMBL" id="CEA01739.1"/>
    </source>
</evidence>
<dbReference type="GO" id="GO:0003677">
    <property type="term" value="F:DNA binding"/>
    <property type="evidence" value="ECO:0007669"/>
    <property type="project" value="UniProtKB-UniRule"/>
</dbReference>
<dbReference type="InterPro" id="IPR036894">
    <property type="entry name" value="YbaB-like_sf"/>
</dbReference>
<dbReference type="GO" id="GO:0005829">
    <property type="term" value="C:cytosol"/>
    <property type="evidence" value="ECO:0007669"/>
    <property type="project" value="TreeGrafter"/>
</dbReference>
<reference evidence="6" key="1">
    <citation type="submission" date="2014-07" db="EMBL/GenBank/DDBJ databases">
        <authorList>
            <person name="Urmite Genomes Urmite Genomes"/>
        </authorList>
    </citation>
    <scope>NUCLEOTIDE SEQUENCE</scope>
    <source>
        <strain evidence="6">12M76_air</strain>
    </source>
</reference>
<dbReference type="NCBIfam" id="TIGR00103">
    <property type="entry name" value="DNA_YbaB_EbfC"/>
    <property type="match status" value="1"/>
</dbReference>
<dbReference type="PATRIC" id="fig|1461581.3.peg.510"/>
<dbReference type="PANTHER" id="PTHR33449">
    <property type="entry name" value="NUCLEOID-ASSOCIATED PROTEIN YBAB"/>
    <property type="match status" value="1"/>
</dbReference>
<keyword evidence="2 4" id="KW-0963">Cytoplasm</keyword>
<dbReference type="SUPFAM" id="SSF82607">
    <property type="entry name" value="YbaB-like"/>
    <property type="match status" value="1"/>
</dbReference>
<dbReference type="InterPro" id="IPR004401">
    <property type="entry name" value="YbaB/EbfC"/>
</dbReference>
<dbReference type="AlphaFoldDB" id="A0A078M661"/>
<evidence type="ECO:0000256" key="1">
    <source>
        <dbReference type="ARBA" id="ARBA00011738"/>
    </source>
</evidence>
<dbReference type="Pfam" id="PF02575">
    <property type="entry name" value="YbaB_DNA_bd"/>
    <property type="match status" value="1"/>
</dbReference>
<dbReference type="HAMAP" id="MF_00274">
    <property type="entry name" value="DNA_YbaB_EbfC"/>
    <property type="match status" value="1"/>
</dbReference>
<dbReference type="EMBL" id="LK391969">
    <property type="protein sequence ID" value="CEF25611.1"/>
    <property type="molecule type" value="Genomic_DNA"/>
</dbReference>
<evidence type="ECO:0000256" key="4">
    <source>
        <dbReference type="HAMAP-Rule" id="MF_00274"/>
    </source>
</evidence>
<dbReference type="PIRSF" id="PIRSF004555">
    <property type="entry name" value="UCP004555"/>
    <property type="match status" value="1"/>
</dbReference>
<dbReference type="GO" id="GO:0043590">
    <property type="term" value="C:bacterial nucleoid"/>
    <property type="evidence" value="ECO:0007669"/>
    <property type="project" value="UniProtKB-UniRule"/>
</dbReference>
<evidence type="ECO:0000256" key="5">
    <source>
        <dbReference type="SAM" id="MobiDB-lite"/>
    </source>
</evidence>
<comment type="subcellular location">
    <subcellularLocation>
        <location evidence="4">Cytoplasm</location>
        <location evidence="4">Nucleoid</location>
    </subcellularLocation>
</comment>
<evidence type="ECO:0000256" key="2">
    <source>
        <dbReference type="ARBA" id="ARBA00022490"/>
    </source>
</evidence>
<dbReference type="PANTHER" id="PTHR33449:SF1">
    <property type="entry name" value="NUCLEOID-ASSOCIATED PROTEIN YBAB"/>
    <property type="match status" value="1"/>
</dbReference>
<comment type="similarity">
    <text evidence="4">Belongs to the YbaB/EbfC family.</text>
</comment>
<dbReference type="OrthoDB" id="9808738at2"/>
<dbReference type="Gene3D" id="3.30.1310.10">
    <property type="entry name" value="Nucleoid-associated protein YbaB-like domain"/>
    <property type="match status" value="1"/>
</dbReference>
<comment type="subunit">
    <text evidence="1 4">Homodimer.</text>
</comment>
<dbReference type="RefSeq" id="WP_044498190.1">
    <property type="nucleotide sequence ID" value="NZ_LK391969.1"/>
</dbReference>
<protein>
    <recommendedName>
        <fullName evidence="4">Nucleoid-associated protein BN1049_00518</fullName>
    </recommendedName>
</protein>
<proteinExistence type="inferred from homology"/>
<dbReference type="FunFam" id="3.30.1310.10:FF:000001">
    <property type="entry name" value="Nucleoid-associated protein YbaB"/>
    <property type="match status" value="1"/>
</dbReference>
<organism evidence="6">
    <name type="scientific">Pseudomonas saudimassiliensis</name>
    <dbReference type="NCBI Taxonomy" id="1461581"/>
    <lineage>
        <taxon>Bacteria</taxon>
        <taxon>Pseudomonadati</taxon>
        <taxon>Pseudomonadota</taxon>
        <taxon>Gammaproteobacteria</taxon>
        <taxon>Pseudomonadales</taxon>
        <taxon>Pseudomonadaceae</taxon>
        <taxon>Pseudomonas</taxon>
    </lineage>
</organism>
<evidence type="ECO:0000256" key="3">
    <source>
        <dbReference type="ARBA" id="ARBA00023125"/>
    </source>
</evidence>
<gene>
    <name evidence="6" type="ORF">BN1049_00518</name>
</gene>